<evidence type="ECO:0000313" key="1">
    <source>
        <dbReference type="EMBL" id="TQL41963.1"/>
    </source>
</evidence>
<sequence>MARSVTGRSATGAPRRRALATAVFATVLVIVPTLTACSGNPLDAARDQIGSAVGDALSDATGVDVETGTDVPADFPASVPLVAGEVTAGGSVSANGGTTWSVSIVAPDAVGPTFAGIRAALVAAGNVENVAAETADSANGVFSGEFSVVVTLKPVDAGTEVLYVVTPIGR</sequence>
<organism evidence="1 2">
    <name type="scientific">Homoserinimonas aerilata</name>
    <dbReference type="NCBI Taxonomy" id="1162970"/>
    <lineage>
        <taxon>Bacteria</taxon>
        <taxon>Bacillati</taxon>
        <taxon>Actinomycetota</taxon>
        <taxon>Actinomycetes</taxon>
        <taxon>Micrococcales</taxon>
        <taxon>Microbacteriaceae</taxon>
        <taxon>Homoserinimonas</taxon>
    </lineage>
</organism>
<dbReference type="OrthoDB" id="5123533at2"/>
<gene>
    <name evidence="1" type="ORF">FB562_2550</name>
</gene>
<proteinExistence type="predicted"/>
<name>A0A542Y1S5_9MICO</name>
<comment type="caution">
    <text evidence="1">The sequence shown here is derived from an EMBL/GenBank/DDBJ whole genome shotgun (WGS) entry which is preliminary data.</text>
</comment>
<dbReference type="EMBL" id="VFOM01000004">
    <property type="protein sequence ID" value="TQL41963.1"/>
    <property type="molecule type" value="Genomic_DNA"/>
</dbReference>
<dbReference type="Proteomes" id="UP000317998">
    <property type="component" value="Unassembled WGS sequence"/>
</dbReference>
<reference evidence="1 2" key="1">
    <citation type="submission" date="2019-06" db="EMBL/GenBank/DDBJ databases">
        <title>Sequencing the genomes of 1000 actinobacteria strains.</title>
        <authorList>
            <person name="Klenk H.-P."/>
        </authorList>
    </citation>
    <scope>NUCLEOTIDE SEQUENCE [LARGE SCALE GENOMIC DNA]</scope>
    <source>
        <strain evidence="1 2">DSM 26477</strain>
    </source>
</reference>
<keyword evidence="2" id="KW-1185">Reference proteome</keyword>
<evidence type="ECO:0000313" key="2">
    <source>
        <dbReference type="Proteomes" id="UP000317998"/>
    </source>
</evidence>
<protein>
    <submittedName>
        <fullName evidence="1">Uncharacterized protein</fullName>
    </submittedName>
</protein>
<dbReference type="RefSeq" id="WP_141881656.1">
    <property type="nucleotide sequence ID" value="NZ_VFOM01000004.1"/>
</dbReference>
<accession>A0A542Y1S5</accession>
<dbReference type="AlphaFoldDB" id="A0A542Y1S5"/>